<reference evidence="1 2" key="1">
    <citation type="journal article" date="2018" name="PLoS Genet.">
        <title>Population sequencing reveals clonal diversity and ancestral inbreeding in the grapevine cultivar Chardonnay.</title>
        <authorList>
            <person name="Roach M.J."/>
            <person name="Johnson D.L."/>
            <person name="Bohlmann J."/>
            <person name="van Vuuren H.J."/>
            <person name="Jones S.J."/>
            <person name="Pretorius I.S."/>
            <person name="Schmidt S.A."/>
            <person name="Borneman A.R."/>
        </authorList>
    </citation>
    <scope>NUCLEOTIDE SEQUENCE [LARGE SCALE GENOMIC DNA]</scope>
    <source>
        <strain evidence="2">cv. Chardonnay</strain>
        <tissue evidence="1">Leaf</tissue>
    </source>
</reference>
<dbReference type="EMBL" id="QGNW01000072">
    <property type="protein sequence ID" value="RVX02224.1"/>
    <property type="molecule type" value="Genomic_DNA"/>
</dbReference>
<gene>
    <name evidence="1" type="ORF">CK203_025304</name>
</gene>
<evidence type="ECO:0000313" key="1">
    <source>
        <dbReference type="EMBL" id="RVX02224.1"/>
    </source>
</evidence>
<comment type="caution">
    <text evidence="1">The sequence shown here is derived from an EMBL/GenBank/DDBJ whole genome shotgun (WGS) entry which is preliminary data.</text>
</comment>
<organism evidence="1 2">
    <name type="scientific">Vitis vinifera</name>
    <name type="common">Grape</name>
    <dbReference type="NCBI Taxonomy" id="29760"/>
    <lineage>
        <taxon>Eukaryota</taxon>
        <taxon>Viridiplantae</taxon>
        <taxon>Streptophyta</taxon>
        <taxon>Embryophyta</taxon>
        <taxon>Tracheophyta</taxon>
        <taxon>Spermatophyta</taxon>
        <taxon>Magnoliopsida</taxon>
        <taxon>eudicotyledons</taxon>
        <taxon>Gunneridae</taxon>
        <taxon>Pentapetalae</taxon>
        <taxon>rosids</taxon>
        <taxon>Vitales</taxon>
        <taxon>Vitaceae</taxon>
        <taxon>Viteae</taxon>
        <taxon>Vitis</taxon>
    </lineage>
</organism>
<name>A0A438IZV9_VITVI</name>
<protein>
    <submittedName>
        <fullName evidence="1">Uncharacterized protein</fullName>
    </submittedName>
</protein>
<dbReference type="Proteomes" id="UP000288805">
    <property type="component" value="Unassembled WGS sequence"/>
</dbReference>
<evidence type="ECO:0000313" key="2">
    <source>
        <dbReference type="Proteomes" id="UP000288805"/>
    </source>
</evidence>
<proteinExistence type="predicted"/>
<accession>A0A438IZV9</accession>
<dbReference type="AlphaFoldDB" id="A0A438IZV9"/>
<sequence>MARLLKERVRARLTHKPFDYPFSIHHEFGGLLCEGVGATDAFKWDHWGTKHCSGNRALASCPSATIDEHETFVEIEDIVDGAVPHDEYIDEMLTMIVDDLLDGPVEGASDFMDPPLSFDALSGFVSHSDNVHDSSFMDLSIFEELRIRSDLSTDERDSLVQLLKSYLDVFAWSYEDMPDPDGSREHGEDVLHYQVGYLLLRVMPFGLKNAELPIREQRPPIP</sequence>